<dbReference type="OrthoDB" id="9791143at2"/>
<name>A0A3T1D600_9BACL</name>
<dbReference type="SUPFAM" id="SSF46785">
    <property type="entry name" value="Winged helix' DNA-binding domain"/>
    <property type="match status" value="1"/>
</dbReference>
<reference evidence="2 3" key="1">
    <citation type="submission" date="2019-01" db="EMBL/GenBank/DDBJ databases">
        <title>Complete genome sequence of Cohnella hallensis HS21 isolated from Korean fir (Abies koreana) rhizospheric soil.</title>
        <authorList>
            <person name="Jiang L."/>
            <person name="Kang S.W."/>
            <person name="Kim S."/>
            <person name="Jung J."/>
            <person name="Kim C.Y."/>
            <person name="Kim D.H."/>
            <person name="Kim S.W."/>
            <person name="Lee J."/>
        </authorList>
    </citation>
    <scope>NUCLEOTIDE SEQUENCE [LARGE SCALE GENOMIC DNA]</scope>
    <source>
        <strain evidence="2 3">HS21</strain>
    </source>
</reference>
<dbReference type="AlphaFoldDB" id="A0A3T1D600"/>
<dbReference type="KEGG" id="cohn:KCTCHS21_28380"/>
<dbReference type="Proteomes" id="UP000289856">
    <property type="component" value="Chromosome"/>
</dbReference>
<dbReference type="Pfam" id="PF01638">
    <property type="entry name" value="HxlR"/>
    <property type="match status" value="1"/>
</dbReference>
<evidence type="ECO:0000259" key="1">
    <source>
        <dbReference type="PROSITE" id="PS51118"/>
    </source>
</evidence>
<accession>A0A3T1D600</accession>
<feature type="domain" description="HTH hxlR-type" evidence="1">
    <location>
        <begin position="1"/>
        <end position="39"/>
    </location>
</feature>
<keyword evidence="3" id="KW-1185">Reference proteome</keyword>
<dbReference type="RefSeq" id="WP_130609165.1">
    <property type="nucleotide sequence ID" value="NZ_AP019400.1"/>
</dbReference>
<dbReference type="EMBL" id="AP019400">
    <property type="protein sequence ID" value="BBI33439.1"/>
    <property type="molecule type" value="Genomic_DNA"/>
</dbReference>
<dbReference type="PROSITE" id="PS51118">
    <property type="entry name" value="HTH_HXLR"/>
    <property type="match status" value="1"/>
</dbReference>
<dbReference type="InterPro" id="IPR036390">
    <property type="entry name" value="WH_DNA-bd_sf"/>
</dbReference>
<dbReference type="InterPro" id="IPR002577">
    <property type="entry name" value="HTH_HxlR"/>
</dbReference>
<dbReference type="Gene3D" id="1.10.10.10">
    <property type="entry name" value="Winged helix-like DNA-binding domain superfamily/Winged helix DNA-binding domain"/>
    <property type="match status" value="1"/>
</dbReference>
<dbReference type="InterPro" id="IPR036388">
    <property type="entry name" value="WH-like_DNA-bd_sf"/>
</dbReference>
<sequence length="50" mass="5918">MYLEVPPKVEYYISEHGKTLSKVLDDMCGWGFEHIEYKKNAKEQDRISNP</sequence>
<proteinExistence type="predicted"/>
<organism evidence="2 3">
    <name type="scientific">Cohnella abietis</name>
    <dbReference type="NCBI Taxonomy" id="2507935"/>
    <lineage>
        <taxon>Bacteria</taxon>
        <taxon>Bacillati</taxon>
        <taxon>Bacillota</taxon>
        <taxon>Bacilli</taxon>
        <taxon>Bacillales</taxon>
        <taxon>Paenibacillaceae</taxon>
        <taxon>Cohnella</taxon>
    </lineage>
</organism>
<evidence type="ECO:0000313" key="3">
    <source>
        <dbReference type="Proteomes" id="UP000289856"/>
    </source>
</evidence>
<protein>
    <recommendedName>
        <fullName evidence="1">HTH hxlR-type domain-containing protein</fullName>
    </recommendedName>
</protein>
<evidence type="ECO:0000313" key="2">
    <source>
        <dbReference type="EMBL" id="BBI33439.1"/>
    </source>
</evidence>
<gene>
    <name evidence="2" type="ORF">KCTCHS21_28380</name>
</gene>